<accession>A0A0D2LFH4</accession>
<proteinExistence type="predicted"/>
<protein>
    <submittedName>
        <fullName evidence="1">Uncharacterized protein</fullName>
    </submittedName>
</protein>
<dbReference type="RefSeq" id="XP_013904413.1">
    <property type="nucleotide sequence ID" value="XM_014048959.1"/>
</dbReference>
<sequence length="63" mass="6535">MLVCGSARGYKVATVLQPAFATLKDDKARATAVLAAIKAAAPGNSKVSQLEKQLAAPFDPYAE</sequence>
<dbReference type="GeneID" id="25735436"/>
<dbReference type="EMBL" id="KK100512">
    <property type="protein sequence ID" value="KIZ05394.1"/>
    <property type="molecule type" value="Genomic_DNA"/>
</dbReference>
<evidence type="ECO:0000313" key="2">
    <source>
        <dbReference type="Proteomes" id="UP000054498"/>
    </source>
</evidence>
<organism evidence="1 2">
    <name type="scientific">Monoraphidium neglectum</name>
    <dbReference type="NCBI Taxonomy" id="145388"/>
    <lineage>
        <taxon>Eukaryota</taxon>
        <taxon>Viridiplantae</taxon>
        <taxon>Chlorophyta</taxon>
        <taxon>core chlorophytes</taxon>
        <taxon>Chlorophyceae</taxon>
        <taxon>CS clade</taxon>
        <taxon>Sphaeropleales</taxon>
        <taxon>Selenastraceae</taxon>
        <taxon>Monoraphidium</taxon>
    </lineage>
</organism>
<name>A0A0D2LFH4_9CHLO</name>
<gene>
    <name evidence="1" type="ORF">MNEG_2558</name>
</gene>
<dbReference type="Proteomes" id="UP000054498">
    <property type="component" value="Unassembled WGS sequence"/>
</dbReference>
<dbReference type="AlphaFoldDB" id="A0A0D2LFH4"/>
<evidence type="ECO:0000313" key="1">
    <source>
        <dbReference type="EMBL" id="KIZ05394.1"/>
    </source>
</evidence>
<reference evidence="1 2" key="1">
    <citation type="journal article" date="2013" name="BMC Genomics">
        <title>Reconstruction of the lipid metabolism for the microalga Monoraphidium neglectum from its genome sequence reveals characteristics suitable for biofuel production.</title>
        <authorList>
            <person name="Bogen C."/>
            <person name="Al-Dilaimi A."/>
            <person name="Albersmeier A."/>
            <person name="Wichmann J."/>
            <person name="Grundmann M."/>
            <person name="Rupp O."/>
            <person name="Lauersen K.J."/>
            <person name="Blifernez-Klassen O."/>
            <person name="Kalinowski J."/>
            <person name="Goesmann A."/>
            <person name="Mussgnug J.H."/>
            <person name="Kruse O."/>
        </authorList>
    </citation>
    <scope>NUCLEOTIDE SEQUENCE [LARGE SCALE GENOMIC DNA]</scope>
    <source>
        <strain evidence="1 2">SAG 48.87</strain>
    </source>
</reference>
<dbReference type="KEGG" id="mng:MNEG_2558"/>
<keyword evidence="2" id="KW-1185">Reference proteome</keyword>